<reference evidence="2" key="1">
    <citation type="submission" date="2022-02" db="EMBL/GenBank/DDBJ databases">
        <authorList>
            <person name="King R."/>
        </authorList>
    </citation>
    <scope>NUCLEOTIDE SEQUENCE</scope>
</reference>
<protein>
    <submittedName>
        <fullName evidence="2">Uncharacterized protein</fullName>
    </submittedName>
</protein>
<dbReference type="EMBL" id="OU899037">
    <property type="protein sequence ID" value="CAH1737756.1"/>
    <property type="molecule type" value="Genomic_DNA"/>
</dbReference>
<organism evidence="2 3">
    <name type="scientific">Aphis gossypii</name>
    <name type="common">Cotton aphid</name>
    <dbReference type="NCBI Taxonomy" id="80765"/>
    <lineage>
        <taxon>Eukaryota</taxon>
        <taxon>Metazoa</taxon>
        <taxon>Ecdysozoa</taxon>
        <taxon>Arthropoda</taxon>
        <taxon>Hexapoda</taxon>
        <taxon>Insecta</taxon>
        <taxon>Pterygota</taxon>
        <taxon>Neoptera</taxon>
        <taxon>Paraneoptera</taxon>
        <taxon>Hemiptera</taxon>
        <taxon>Sternorrhyncha</taxon>
        <taxon>Aphidomorpha</taxon>
        <taxon>Aphidoidea</taxon>
        <taxon>Aphididae</taxon>
        <taxon>Aphidini</taxon>
        <taxon>Aphis</taxon>
        <taxon>Aphis</taxon>
    </lineage>
</organism>
<name>A0A9P0NTE4_APHGO</name>
<keyword evidence="3" id="KW-1185">Reference proteome</keyword>
<dbReference type="AlphaFoldDB" id="A0A9P0NTE4"/>
<evidence type="ECO:0000256" key="1">
    <source>
        <dbReference type="SAM" id="MobiDB-lite"/>
    </source>
</evidence>
<evidence type="ECO:0000313" key="2">
    <source>
        <dbReference type="EMBL" id="CAH1737756.1"/>
    </source>
</evidence>
<reference evidence="2" key="2">
    <citation type="submission" date="2022-10" db="EMBL/GenBank/DDBJ databases">
        <authorList>
            <consortium name="ENA_rothamsted_submissions"/>
            <consortium name="culmorum"/>
            <person name="King R."/>
        </authorList>
    </citation>
    <scope>NUCLEOTIDE SEQUENCE</scope>
</reference>
<evidence type="ECO:0000313" key="3">
    <source>
        <dbReference type="Proteomes" id="UP001154329"/>
    </source>
</evidence>
<sequence length="144" mass="16375">MRRRTAAAAANIGEKRARIIDIILLIRYQYTAVLVVAVRSFVRLPHHRSHPARHPPSKNTHSVRPFRPPRDLLSSGVRVARDDVEGHAAHRSRWSPTPSPNHYGIPTSDIDVTATRYIHHVHLPTIELPRAYTLTTMTMIITTF</sequence>
<accession>A0A9P0NTE4</accession>
<dbReference type="Proteomes" id="UP001154329">
    <property type="component" value="Chromosome 4"/>
</dbReference>
<feature type="region of interest" description="Disordered" evidence="1">
    <location>
        <begin position="47"/>
        <end position="71"/>
    </location>
</feature>
<feature type="compositionally biased region" description="Basic residues" evidence="1">
    <location>
        <begin position="47"/>
        <end position="56"/>
    </location>
</feature>
<proteinExistence type="predicted"/>
<gene>
    <name evidence="2" type="ORF">APHIGO_LOCUS11220</name>
</gene>